<dbReference type="eggNOG" id="COG4269">
    <property type="taxonomic scope" value="Bacteria"/>
</dbReference>
<dbReference type="EMBL" id="CP009571">
    <property type="protein sequence ID" value="AIT06804.1"/>
    <property type="molecule type" value="Genomic_DNA"/>
</dbReference>
<dbReference type="KEGG" id="stax:MC45_10950"/>
<keyword evidence="1" id="KW-1133">Transmembrane helix</keyword>
<dbReference type="InterPro" id="IPR010295">
    <property type="entry name" value="DUF898"/>
</dbReference>
<gene>
    <name evidence="2" type="ORF">MC45_10950</name>
</gene>
<accession>A0A097EGV1</accession>
<feature type="transmembrane region" description="Helical" evidence="1">
    <location>
        <begin position="20"/>
        <end position="43"/>
    </location>
</feature>
<dbReference type="Pfam" id="PF05987">
    <property type="entry name" value="DUF898"/>
    <property type="match status" value="1"/>
</dbReference>
<feature type="transmembrane region" description="Helical" evidence="1">
    <location>
        <begin position="104"/>
        <end position="127"/>
    </location>
</feature>
<feature type="transmembrane region" description="Helical" evidence="1">
    <location>
        <begin position="206"/>
        <end position="232"/>
    </location>
</feature>
<protein>
    <submittedName>
        <fullName evidence="2">Membrane protein</fullName>
    </submittedName>
</protein>
<keyword evidence="3" id="KW-1185">Reference proteome</keyword>
<feature type="transmembrane region" description="Helical" evidence="1">
    <location>
        <begin position="244"/>
        <end position="273"/>
    </location>
</feature>
<name>A0A097EGV1_9SPHN</name>
<dbReference type="Proteomes" id="UP000033200">
    <property type="component" value="Chromosome"/>
</dbReference>
<dbReference type="HOGENOM" id="CLU_049287_1_0_5"/>
<feature type="transmembrane region" description="Helical" evidence="1">
    <location>
        <begin position="64"/>
        <end position="84"/>
    </location>
</feature>
<sequence length="366" mass="41022">MTDQTSADTRAFRFTGTWQAYAPIAFTNLLLMIVTLGLYTFWARARTRRYLWSRTRFIDDRLEWTGSGLELFIGYVIAFFLFVLPFGLVNLGLQSAMMHGHPGAAGLLAILMYLTALYLIGVARFRALRYRLSRTLWHGIRGGSDAQGFAYGWSYFWKTFVSFLTIYLMTPWSMARLWNERWNAMSFGSLSFRSAARWQPVFGRFLLFYLLPVALVVAFGAMAAVMATNGVLDHTPGSVPTAKTVVTIVAAGLAFYVFFFGVLGLVAMTYFAAFFREAVGATSLGTLQFGFEASTRDWVLFYLGSLALVIVTFGVGAIFLPYRNWTFFIRHLAAYGEVELDTLLQSHTRAPGQGEGMLDAFDVGAF</sequence>
<reference evidence="2 3" key="1">
    <citation type="submission" date="2014-09" db="EMBL/GenBank/DDBJ databases">
        <title>Using Illumina technology Improving SMRT sequencing Genome Assembly by RASTools.</title>
        <authorList>
            <person name="Zhou Y."/>
            <person name="Ma T."/>
            <person name="Liu T."/>
        </authorList>
    </citation>
    <scope>NUCLEOTIDE SEQUENCE [LARGE SCALE GENOMIC DNA]</scope>
    <source>
        <strain evidence="2 3">ATCC 55669</strain>
    </source>
</reference>
<organism evidence="2 3">
    <name type="scientific">Sphingomonas taxi</name>
    <dbReference type="NCBI Taxonomy" id="1549858"/>
    <lineage>
        <taxon>Bacteria</taxon>
        <taxon>Pseudomonadati</taxon>
        <taxon>Pseudomonadota</taxon>
        <taxon>Alphaproteobacteria</taxon>
        <taxon>Sphingomonadales</taxon>
        <taxon>Sphingomonadaceae</taxon>
        <taxon>Sphingomonas</taxon>
    </lineage>
</organism>
<keyword evidence="1" id="KW-0472">Membrane</keyword>
<keyword evidence="1" id="KW-0812">Transmembrane</keyword>
<feature type="transmembrane region" description="Helical" evidence="1">
    <location>
        <begin position="299"/>
        <end position="322"/>
    </location>
</feature>
<dbReference type="RefSeq" id="WP_038662971.1">
    <property type="nucleotide sequence ID" value="NZ_CP009571.1"/>
</dbReference>
<evidence type="ECO:0000313" key="2">
    <source>
        <dbReference type="EMBL" id="AIT06804.1"/>
    </source>
</evidence>
<evidence type="ECO:0000256" key="1">
    <source>
        <dbReference type="SAM" id="Phobius"/>
    </source>
</evidence>
<dbReference type="AlphaFoldDB" id="A0A097EGV1"/>
<dbReference type="STRING" id="1549858.MC45_10950"/>
<proteinExistence type="predicted"/>
<evidence type="ECO:0000313" key="3">
    <source>
        <dbReference type="Proteomes" id="UP000033200"/>
    </source>
</evidence>